<dbReference type="Gene3D" id="3.40.630.30">
    <property type="match status" value="1"/>
</dbReference>
<name>A0A0L8C6A0_ENSAD</name>
<dbReference type="CDD" id="cd04301">
    <property type="entry name" value="NAT_SF"/>
    <property type="match status" value="1"/>
</dbReference>
<feature type="domain" description="N-acetyltransferase" evidence="3">
    <location>
        <begin position="4"/>
        <end position="153"/>
    </location>
</feature>
<dbReference type="PANTHER" id="PTHR43877">
    <property type="entry name" value="AMINOALKYLPHOSPHONATE N-ACETYLTRANSFERASE-RELATED-RELATED"/>
    <property type="match status" value="1"/>
</dbReference>
<keyword evidence="2" id="KW-0012">Acyltransferase</keyword>
<dbReference type="Pfam" id="PF00583">
    <property type="entry name" value="Acetyltransf_1"/>
    <property type="match status" value="1"/>
</dbReference>
<dbReference type="PANTHER" id="PTHR43877:SF2">
    <property type="entry name" value="AMINOALKYLPHOSPHONATE N-ACETYLTRANSFERASE-RELATED"/>
    <property type="match status" value="1"/>
</dbReference>
<dbReference type="GO" id="GO:0016747">
    <property type="term" value="F:acyltransferase activity, transferring groups other than amino-acyl groups"/>
    <property type="evidence" value="ECO:0007669"/>
    <property type="project" value="InterPro"/>
</dbReference>
<evidence type="ECO:0000256" key="1">
    <source>
        <dbReference type="ARBA" id="ARBA00022679"/>
    </source>
</evidence>
<gene>
    <name evidence="4" type="ORF">AC244_02495</name>
</gene>
<dbReference type="PROSITE" id="PS51186">
    <property type="entry name" value="GNAT"/>
    <property type="match status" value="1"/>
</dbReference>
<evidence type="ECO:0000313" key="5">
    <source>
        <dbReference type="Proteomes" id="UP000037425"/>
    </source>
</evidence>
<dbReference type="InterPro" id="IPR016181">
    <property type="entry name" value="Acyl_CoA_acyltransferase"/>
</dbReference>
<sequence length="160" mass="17559">MPEVTIAEEPPRQPEILRLLEMSDAYAASLYPAESNHLVDVSTLEQPAVSFFVARFDGAVVGCCALVEAGDGTAEIKRMFVDPEARGLKVGKRLLQALERHGEALGLDMIRLETGIHQPEAIGLYKTAGYVERPPFGHYQPDPLSLFMEKALHASADLDR</sequence>
<organism evidence="4 5">
    <name type="scientific">Ensifer adhaerens</name>
    <name type="common">Sinorhizobium morelense</name>
    <dbReference type="NCBI Taxonomy" id="106592"/>
    <lineage>
        <taxon>Bacteria</taxon>
        <taxon>Pseudomonadati</taxon>
        <taxon>Pseudomonadota</taxon>
        <taxon>Alphaproteobacteria</taxon>
        <taxon>Hyphomicrobiales</taxon>
        <taxon>Rhizobiaceae</taxon>
        <taxon>Sinorhizobium/Ensifer group</taxon>
        <taxon>Ensifer</taxon>
    </lineage>
</organism>
<dbReference type="EMBL" id="LGAP01000001">
    <property type="protein sequence ID" value="KOF22420.1"/>
    <property type="molecule type" value="Genomic_DNA"/>
</dbReference>
<proteinExistence type="predicted"/>
<dbReference type="RefSeq" id="WP_053247225.1">
    <property type="nucleotide sequence ID" value="NZ_LGAP01000001.1"/>
</dbReference>
<dbReference type="OrthoDB" id="9803233at2"/>
<dbReference type="InterPro" id="IPR000182">
    <property type="entry name" value="GNAT_dom"/>
</dbReference>
<reference evidence="5" key="1">
    <citation type="submission" date="2015-07" db="EMBL/GenBank/DDBJ databases">
        <title>Whole genome sequence of an Ensifer adhaerens strain isolated from a cave pool in the Wind Cave National Park.</title>
        <authorList>
            <person name="Eng W.W.H."/>
            <person name="Gan H.M."/>
            <person name="Barton H.A."/>
            <person name="Savka M.A."/>
        </authorList>
    </citation>
    <scope>NUCLEOTIDE SEQUENCE [LARGE SCALE GENOMIC DNA]</scope>
    <source>
        <strain evidence="5">SD006</strain>
    </source>
</reference>
<keyword evidence="1 4" id="KW-0808">Transferase</keyword>
<evidence type="ECO:0000313" key="4">
    <source>
        <dbReference type="EMBL" id="KOF22420.1"/>
    </source>
</evidence>
<dbReference type="AlphaFoldDB" id="A0A0L8C6A0"/>
<dbReference type="PATRIC" id="fig|106592.7.peg.534"/>
<evidence type="ECO:0000259" key="3">
    <source>
        <dbReference type="PROSITE" id="PS51186"/>
    </source>
</evidence>
<accession>A0A0L8C6A0</accession>
<dbReference type="Proteomes" id="UP000037425">
    <property type="component" value="Unassembled WGS sequence"/>
</dbReference>
<protein>
    <submittedName>
        <fullName evidence="4">GCN5 family acetyltransferase</fullName>
    </submittedName>
</protein>
<evidence type="ECO:0000256" key="2">
    <source>
        <dbReference type="ARBA" id="ARBA00023315"/>
    </source>
</evidence>
<comment type="caution">
    <text evidence="4">The sequence shown here is derived from an EMBL/GenBank/DDBJ whole genome shotgun (WGS) entry which is preliminary data.</text>
</comment>
<dbReference type="InterPro" id="IPR050832">
    <property type="entry name" value="Bact_Acetyltransf"/>
</dbReference>
<dbReference type="SUPFAM" id="SSF55729">
    <property type="entry name" value="Acyl-CoA N-acyltransferases (Nat)"/>
    <property type="match status" value="1"/>
</dbReference>